<feature type="transmembrane region" description="Helical" evidence="2">
    <location>
        <begin position="12"/>
        <end position="30"/>
    </location>
</feature>
<evidence type="ECO:0008006" key="5">
    <source>
        <dbReference type="Google" id="ProtNLM"/>
    </source>
</evidence>
<dbReference type="Proteomes" id="UP000269001">
    <property type="component" value="Unassembled WGS sequence"/>
</dbReference>
<protein>
    <recommendedName>
        <fullName evidence="5">SCP2 domain-containing protein</fullName>
    </recommendedName>
</protein>
<dbReference type="EMBL" id="RAXU01000003">
    <property type="protein sequence ID" value="RKG35458.1"/>
    <property type="molecule type" value="Genomic_DNA"/>
</dbReference>
<keyword evidence="2" id="KW-0812">Transmembrane</keyword>
<keyword evidence="2" id="KW-0472">Membrane</keyword>
<dbReference type="AlphaFoldDB" id="A0A3A8EMR6"/>
<organism evidence="3 4">
    <name type="scientific">Acinetobacter guerrae</name>
    <dbReference type="NCBI Taxonomy" id="1843371"/>
    <lineage>
        <taxon>Bacteria</taxon>
        <taxon>Pseudomonadati</taxon>
        <taxon>Pseudomonadota</taxon>
        <taxon>Gammaproteobacteria</taxon>
        <taxon>Moraxellales</taxon>
        <taxon>Moraxellaceae</taxon>
        <taxon>Acinetobacter</taxon>
    </lineage>
</organism>
<feature type="coiled-coil region" evidence="1">
    <location>
        <begin position="163"/>
        <end position="190"/>
    </location>
</feature>
<proteinExistence type="predicted"/>
<gene>
    <name evidence="3" type="ORF">D7V21_03915</name>
</gene>
<comment type="caution">
    <text evidence="3">The sequence shown here is derived from an EMBL/GenBank/DDBJ whole genome shotgun (WGS) entry which is preliminary data.</text>
</comment>
<evidence type="ECO:0000313" key="4">
    <source>
        <dbReference type="Proteomes" id="UP000269001"/>
    </source>
</evidence>
<name>A0A3A8EMR6_9GAMM</name>
<evidence type="ECO:0000256" key="2">
    <source>
        <dbReference type="SAM" id="Phobius"/>
    </source>
</evidence>
<sequence length="216" mass="25220">MSESQQSKEQSHLLLNILLIVLETVFSFILKNDGVIRLQAKAFVNKKVSLRINSYIPYFDFYVQFTDKGVLFDLQAPADRNVDLEVSSTLLDLIKIFIFGNRRSIKTMRIGGDAELKEQFKDLLLYFSLPKLFADWKQWLRQPHEANQAIASKKRIAPLLEKIDAQRSQINNLHVELKQYKNRIRLLQQRQRLINIGFTIITVVLVALLVYNLWSK</sequence>
<evidence type="ECO:0000313" key="3">
    <source>
        <dbReference type="EMBL" id="RKG35458.1"/>
    </source>
</evidence>
<keyword evidence="2" id="KW-1133">Transmembrane helix</keyword>
<evidence type="ECO:0000256" key="1">
    <source>
        <dbReference type="SAM" id="Coils"/>
    </source>
</evidence>
<keyword evidence="1" id="KW-0175">Coiled coil</keyword>
<feature type="transmembrane region" description="Helical" evidence="2">
    <location>
        <begin position="193"/>
        <end position="214"/>
    </location>
</feature>
<reference evidence="3 4" key="1">
    <citation type="submission" date="2018-09" db="EMBL/GenBank/DDBJ databases">
        <title>The draft genome of Acinetobacter spp. strains.</title>
        <authorList>
            <person name="Qin J."/>
            <person name="Feng Y."/>
            <person name="Zong Z."/>
        </authorList>
    </citation>
    <scope>NUCLEOTIDE SEQUENCE [LARGE SCALE GENOMIC DNA]</scope>
    <source>
        <strain evidence="3 4">WCHAc060096</strain>
    </source>
</reference>
<dbReference type="RefSeq" id="WP_120369228.1">
    <property type="nucleotide sequence ID" value="NZ_BKYM01000026.1"/>
</dbReference>
<keyword evidence="4" id="KW-1185">Reference proteome</keyword>
<accession>A0A3A8EMR6</accession>